<name>A0A0A9CKV3_ARUDO</name>
<accession>A0A0A9CKV3</accession>
<evidence type="ECO:0000256" key="1">
    <source>
        <dbReference type="SAM" id="SignalP"/>
    </source>
</evidence>
<evidence type="ECO:0000313" key="2">
    <source>
        <dbReference type="EMBL" id="JAD76206.1"/>
    </source>
</evidence>
<dbReference type="EMBL" id="GBRH01221689">
    <property type="protein sequence ID" value="JAD76206.1"/>
    <property type="molecule type" value="Transcribed_RNA"/>
</dbReference>
<sequence length="101" mass="10836">MTLRLLLLMLMLLLLKLMLLAIPAASSFSSWRICSAALSVVSTSITCVCMMDWTGLTGRSARSISARAISLCGVLSYQIFRNNIVTTSISSGREGPVHAAN</sequence>
<proteinExistence type="predicted"/>
<organism evidence="2">
    <name type="scientific">Arundo donax</name>
    <name type="common">Giant reed</name>
    <name type="synonym">Donax arundinaceus</name>
    <dbReference type="NCBI Taxonomy" id="35708"/>
    <lineage>
        <taxon>Eukaryota</taxon>
        <taxon>Viridiplantae</taxon>
        <taxon>Streptophyta</taxon>
        <taxon>Embryophyta</taxon>
        <taxon>Tracheophyta</taxon>
        <taxon>Spermatophyta</taxon>
        <taxon>Magnoliopsida</taxon>
        <taxon>Liliopsida</taxon>
        <taxon>Poales</taxon>
        <taxon>Poaceae</taxon>
        <taxon>PACMAD clade</taxon>
        <taxon>Arundinoideae</taxon>
        <taxon>Arundineae</taxon>
        <taxon>Arundo</taxon>
    </lineage>
</organism>
<evidence type="ECO:0008006" key="3">
    <source>
        <dbReference type="Google" id="ProtNLM"/>
    </source>
</evidence>
<feature type="chain" id="PRO_5002044505" description="Secreted peptide" evidence="1">
    <location>
        <begin position="22"/>
        <end position="101"/>
    </location>
</feature>
<feature type="signal peptide" evidence="1">
    <location>
        <begin position="1"/>
        <end position="21"/>
    </location>
</feature>
<reference evidence="2" key="1">
    <citation type="submission" date="2014-09" db="EMBL/GenBank/DDBJ databases">
        <authorList>
            <person name="Magalhaes I.L.F."/>
            <person name="Oliveira U."/>
            <person name="Santos F.R."/>
            <person name="Vidigal T.H.D.A."/>
            <person name="Brescovit A.D."/>
            <person name="Santos A.J."/>
        </authorList>
    </citation>
    <scope>NUCLEOTIDE SEQUENCE</scope>
    <source>
        <tissue evidence="2">Shoot tissue taken approximately 20 cm above the soil surface</tissue>
    </source>
</reference>
<protein>
    <recommendedName>
        <fullName evidence="3">Secreted peptide</fullName>
    </recommendedName>
</protein>
<reference evidence="2" key="2">
    <citation type="journal article" date="2015" name="Data Brief">
        <title>Shoot transcriptome of the giant reed, Arundo donax.</title>
        <authorList>
            <person name="Barrero R.A."/>
            <person name="Guerrero F.D."/>
            <person name="Moolhuijzen P."/>
            <person name="Goolsby J.A."/>
            <person name="Tidwell J."/>
            <person name="Bellgard S.E."/>
            <person name="Bellgard M.I."/>
        </authorList>
    </citation>
    <scope>NUCLEOTIDE SEQUENCE</scope>
    <source>
        <tissue evidence="2">Shoot tissue taken approximately 20 cm above the soil surface</tissue>
    </source>
</reference>
<keyword evidence="1" id="KW-0732">Signal</keyword>
<dbReference type="AlphaFoldDB" id="A0A0A9CKV3"/>